<organism evidence="1 2">
    <name type="scientific">Papaver nudicaule</name>
    <name type="common">Iceland poppy</name>
    <dbReference type="NCBI Taxonomy" id="74823"/>
    <lineage>
        <taxon>Eukaryota</taxon>
        <taxon>Viridiplantae</taxon>
        <taxon>Streptophyta</taxon>
        <taxon>Embryophyta</taxon>
        <taxon>Tracheophyta</taxon>
        <taxon>Spermatophyta</taxon>
        <taxon>Magnoliopsida</taxon>
        <taxon>Ranunculales</taxon>
        <taxon>Papaveraceae</taxon>
        <taxon>Papaveroideae</taxon>
        <taxon>Papaver</taxon>
    </lineage>
</organism>
<feature type="non-terminal residue" evidence="1">
    <location>
        <position position="1"/>
    </location>
</feature>
<dbReference type="AlphaFoldDB" id="A0AA41V6E5"/>
<evidence type="ECO:0000313" key="2">
    <source>
        <dbReference type="Proteomes" id="UP001177140"/>
    </source>
</evidence>
<feature type="non-terminal residue" evidence="1">
    <location>
        <position position="161"/>
    </location>
</feature>
<name>A0AA41V6E5_PAPNU</name>
<gene>
    <name evidence="1" type="ORF">MKW94_013905</name>
</gene>
<reference evidence="1" key="1">
    <citation type="submission" date="2022-03" db="EMBL/GenBank/DDBJ databases">
        <title>A functionally conserved STORR gene fusion in Papaver species that diverged 16.8 million years ago.</title>
        <authorList>
            <person name="Catania T."/>
        </authorList>
    </citation>
    <scope>NUCLEOTIDE SEQUENCE</scope>
    <source>
        <strain evidence="1">S-191538</strain>
    </source>
</reference>
<protein>
    <submittedName>
        <fullName evidence="1">Uncharacterized protein</fullName>
    </submittedName>
</protein>
<comment type="caution">
    <text evidence="1">The sequence shown here is derived from an EMBL/GenBank/DDBJ whole genome shotgun (WGS) entry which is preliminary data.</text>
</comment>
<dbReference type="EMBL" id="JAJJMA010139072">
    <property type="protein sequence ID" value="MCL7033842.1"/>
    <property type="molecule type" value="Genomic_DNA"/>
</dbReference>
<sequence>TVQLPSILDYYKQSDKYNLADCILTAPPQINTSNSNSSSSSNGDKDSMVYILFDGCYSGMARIDLLFCHPGEKEWRRYKLDPLFGPTWMFYIKNKLHIMCFNPVYYEIEVKGGSDVDETLTVGDEVIISTDNIIYTESSCGSMLTTFMQYYVESFGEVFRI</sequence>
<dbReference type="Proteomes" id="UP001177140">
    <property type="component" value="Unassembled WGS sequence"/>
</dbReference>
<accession>A0AA41V6E5</accession>
<proteinExistence type="predicted"/>
<keyword evidence="2" id="KW-1185">Reference proteome</keyword>
<evidence type="ECO:0000313" key="1">
    <source>
        <dbReference type="EMBL" id="MCL7033842.1"/>
    </source>
</evidence>